<gene>
    <name evidence="2" type="ORF">M413DRAFT_420814</name>
</gene>
<feature type="compositionally biased region" description="Basic and acidic residues" evidence="1">
    <location>
        <begin position="314"/>
        <end position="330"/>
    </location>
</feature>
<dbReference type="OrthoDB" id="3020383at2759"/>
<dbReference type="HOGENOM" id="CLU_057157_0_0_1"/>
<feature type="compositionally biased region" description="Basic and acidic residues" evidence="1">
    <location>
        <begin position="143"/>
        <end position="164"/>
    </location>
</feature>
<organism evidence="2 3">
    <name type="scientific">Hebeloma cylindrosporum</name>
    <dbReference type="NCBI Taxonomy" id="76867"/>
    <lineage>
        <taxon>Eukaryota</taxon>
        <taxon>Fungi</taxon>
        <taxon>Dikarya</taxon>
        <taxon>Basidiomycota</taxon>
        <taxon>Agaricomycotina</taxon>
        <taxon>Agaricomycetes</taxon>
        <taxon>Agaricomycetidae</taxon>
        <taxon>Agaricales</taxon>
        <taxon>Agaricineae</taxon>
        <taxon>Hymenogastraceae</taxon>
        <taxon>Hebeloma</taxon>
    </lineage>
</organism>
<dbReference type="EMBL" id="KN831792">
    <property type="protein sequence ID" value="KIM38252.1"/>
    <property type="molecule type" value="Genomic_DNA"/>
</dbReference>
<evidence type="ECO:0000313" key="2">
    <source>
        <dbReference type="EMBL" id="KIM38252.1"/>
    </source>
</evidence>
<dbReference type="Proteomes" id="UP000053424">
    <property type="component" value="Unassembled WGS sequence"/>
</dbReference>
<protein>
    <submittedName>
        <fullName evidence="2">Uncharacterized protein</fullName>
    </submittedName>
</protein>
<feature type="compositionally biased region" description="Acidic residues" evidence="1">
    <location>
        <begin position="331"/>
        <end position="361"/>
    </location>
</feature>
<reference evidence="3" key="2">
    <citation type="submission" date="2015-01" db="EMBL/GenBank/DDBJ databases">
        <title>Evolutionary Origins and Diversification of the Mycorrhizal Mutualists.</title>
        <authorList>
            <consortium name="DOE Joint Genome Institute"/>
            <consortium name="Mycorrhizal Genomics Consortium"/>
            <person name="Kohler A."/>
            <person name="Kuo A."/>
            <person name="Nagy L.G."/>
            <person name="Floudas D."/>
            <person name="Copeland A."/>
            <person name="Barry K.W."/>
            <person name="Cichocki N."/>
            <person name="Veneault-Fourrey C."/>
            <person name="LaButti K."/>
            <person name="Lindquist E.A."/>
            <person name="Lipzen A."/>
            <person name="Lundell T."/>
            <person name="Morin E."/>
            <person name="Murat C."/>
            <person name="Riley R."/>
            <person name="Ohm R."/>
            <person name="Sun H."/>
            <person name="Tunlid A."/>
            <person name="Henrissat B."/>
            <person name="Grigoriev I.V."/>
            <person name="Hibbett D.S."/>
            <person name="Martin F."/>
        </authorList>
    </citation>
    <scope>NUCLEOTIDE SEQUENCE [LARGE SCALE GENOMIC DNA]</scope>
    <source>
        <strain evidence="3">h7</strain>
    </source>
</reference>
<reference evidence="2 3" key="1">
    <citation type="submission" date="2014-04" db="EMBL/GenBank/DDBJ databases">
        <authorList>
            <consortium name="DOE Joint Genome Institute"/>
            <person name="Kuo A."/>
            <person name="Gay G."/>
            <person name="Dore J."/>
            <person name="Kohler A."/>
            <person name="Nagy L.G."/>
            <person name="Floudas D."/>
            <person name="Copeland A."/>
            <person name="Barry K.W."/>
            <person name="Cichocki N."/>
            <person name="Veneault-Fourrey C."/>
            <person name="LaButti K."/>
            <person name="Lindquist E.A."/>
            <person name="Lipzen A."/>
            <person name="Lundell T."/>
            <person name="Morin E."/>
            <person name="Murat C."/>
            <person name="Sun H."/>
            <person name="Tunlid A."/>
            <person name="Henrissat B."/>
            <person name="Grigoriev I.V."/>
            <person name="Hibbett D.S."/>
            <person name="Martin F."/>
            <person name="Nordberg H.P."/>
            <person name="Cantor M.N."/>
            <person name="Hua S.X."/>
        </authorList>
    </citation>
    <scope>NUCLEOTIDE SEQUENCE [LARGE SCALE GENOMIC DNA]</scope>
    <source>
        <strain evidence="3">h7</strain>
    </source>
</reference>
<proteinExistence type="predicted"/>
<dbReference type="AlphaFoldDB" id="A0A0C2YB65"/>
<sequence length="403" mass="45813">MGDPSYLRLVPAASDAVPIDWGKIPKASTKFFLDGWCTSPWTGKKRPLPETIGDFARMVNESKFFGHLEQQRCTLLLDISEFGLARFRHAKSGDHGAGGGLSVGPHFYMVAMDVVWVVLFVPGERDGILGLSPIIPYTKFEESEVEKGTGGKGKNEEGKDKEDESKEADDDEEHDEEDEEEDDFGEVEYEEDTSKLAMREKKIAEEYEPRLCEEFIESWGSEPLTGDQLPLPDTIDGLAKKFHDTKFFGHLDVELCTLLLDICEFGLDSKEIRGPPPHFYMKYLEQIWFVLFTPGTRDGIIGFSLNIPRVDEECKEEGGKEGEGKNKENKEEEDDVGEDKDEENEDEDEDDGYEYSFEYEEDTSKQALRDRKVAEDYEARLFEEITRRGIFEVVASKRWLGGA</sequence>
<feature type="compositionally biased region" description="Acidic residues" evidence="1">
    <location>
        <begin position="165"/>
        <end position="191"/>
    </location>
</feature>
<evidence type="ECO:0000313" key="3">
    <source>
        <dbReference type="Proteomes" id="UP000053424"/>
    </source>
</evidence>
<feature type="region of interest" description="Disordered" evidence="1">
    <location>
        <begin position="143"/>
        <end position="195"/>
    </location>
</feature>
<accession>A0A0C2YB65</accession>
<keyword evidence="3" id="KW-1185">Reference proteome</keyword>
<feature type="region of interest" description="Disordered" evidence="1">
    <location>
        <begin position="314"/>
        <end position="368"/>
    </location>
</feature>
<name>A0A0C2YB65_HEBCY</name>
<evidence type="ECO:0000256" key="1">
    <source>
        <dbReference type="SAM" id="MobiDB-lite"/>
    </source>
</evidence>